<proteinExistence type="predicted"/>
<sequence>MKGDSFACVFWEAEENDGLSRSKELVEACMKRKNRGTGGEDFFSSSLGSLKGEQEGVLEREKEVETESMKKDSFTCVFWEEGIGAVGYFGKMIWNLVPPAEPISAPAKIFIKIQAAILSSEDNEKVQALLLLDITPLFLGLKAAGGVMIVLIPRNLTTLTNHPSNPHLTYLLGGVLSQGLSFQLWPVATTLVTLHDQLRSHPTNSPLSPIISSLSNG</sequence>
<evidence type="ECO:0000256" key="1">
    <source>
        <dbReference type="ARBA" id="ARBA00022741"/>
    </source>
</evidence>
<name>A0A438I3P3_VITVI</name>
<evidence type="ECO:0000313" key="3">
    <source>
        <dbReference type="EMBL" id="RVW91329.1"/>
    </source>
</evidence>
<comment type="caution">
    <text evidence="3">The sequence shown here is derived from an EMBL/GenBank/DDBJ whole genome shotgun (WGS) entry which is preliminary data.</text>
</comment>
<keyword evidence="3" id="KW-0346">Stress response</keyword>
<dbReference type="GO" id="GO:0140662">
    <property type="term" value="F:ATP-dependent protein folding chaperone"/>
    <property type="evidence" value="ECO:0007669"/>
    <property type="project" value="InterPro"/>
</dbReference>
<dbReference type="EMBL" id="QGNW01000147">
    <property type="protein sequence ID" value="RVW91329.1"/>
    <property type="molecule type" value="Genomic_DNA"/>
</dbReference>
<keyword evidence="1" id="KW-0547">Nucleotide-binding</keyword>
<evidence type="ECO:0000313" key="4">
    <source>
        <dbReference type="Proteomes" id="UP000288805"/>
    </source>
</evidence>
<dbReference type="AlphaFoldDB" id="A0A438I3P3"/>
<protein>
    <submittedName>
        <fullName evidence="3">Chloroplast envelope membrane 70 kDa heat shock-related protein</fullName>
    </submittedName>
</protein>
<accession>A0A438I3P3</accession>
<dbReference type="GO" id="GO:0005524">
    <property type="term" value="F:ATP binding"/>
    <property type="evidence" value="ECO:0007669"/>
    <property type="project" value="UniProtKB-KW"/>
</dbReference>
<dbReference type="Gene3D" id="2.60.34.10">
    <property type="entry name" value="Substrate Binding Domain Of DNAk, Chain A, domain 1"/>
    <property type="match status" value="1"/>
</dbReference>
<dbReference type="Pfam" id="PF00012">
    <property type="entry name" value="HSP70"/>
    <property type="match status" value="1"/>
</dbReference>
<dbReference type="Proteomes" id="UP000288805">
    <property type="component" value="Unassembled WGS sequence"/>
</dbReference>
<gene>
    <name evidence="3" type="primary">SCE70</name>
    <name evidence="3" type="ORF">CK203_035419</name>
</gene>
<dbReference type="InterPro" id="IPR013126">
    <property type="entry name" value="Hsp_70_fam"/>
</dbReference>
<dbReference type="SUPFAM" id="SSF100920">
    <property type="entry name" value="Heat shock protein 70kD (HSP70), peptide-binding domain"/>
    <property type="match status" value="1"/>
</dbReference>
<reference evidence="3 4" key="1">
    <citation type="journal article" date="2018" name="PLoS Genet.">
        <title>Population sequencing reveals clonal diversity and ancestral inbreeding in the grapevine cultivar Chardonnay.</title>
        <authorList>
            <person name="Roach M.J."/>
            <person name="Johnson D.L."/>
            <person name="Bohlmann J."/>
            <person name="van Vuuren H.J."/>
            <person name="Jones S.J."/>
            <person name="Pretorius I.S."/>
            <person name="Schmidt S.A."/>
            <person name="Borneman A.R."/>
        </authorList>
    </citation>
    <scope>NUCLEOTIDE SEQUENCE [LARGE SCALE GENOMIC DNA]</scope>
    <source>
        <strain evidence="4">cv. Chardonnay</strain>
        <tissue evidence="3">Leaf</tissue>
    </source>
</reference>
<keyword evidence="2" id="KW-0067">ATP-binding</keyword>
<evidence type="ECO:0000256" key="2">
    <source>
        <dbReference type="ARBA" id="ARBA00022840"/>
    </source>
</evidence>
<dbReference type="InterPro" id="IPR029047">
    <property type="entry name" value="HSP70_peptide-bd_sf"/>
</dbReference>
<organism evidence="3 4">
    <name type="scientific">Vitis vinifera</name>
    <name type="common">Grape</name>
    <dbReference type="NCBI Taxonomy" id="29760"/>
    <lineage>
        <taxon>Eukaryota</taxon>
        <taxon>Viridiplantae</taxon>
        <taxon>Streptophyta</taxon>
        <taxon>Embryophyta</taxon>
        <taxon>Tracheophyta</taxon>
        <taxon>Spermatophyta</taxon>
        <taxon>Magnoliopsida</taxon>
        <taxon>eudicotyledons</taxon>
        <taxon>Gunneridae</taxon>
        <taxon>Pentapetalae</taxon>
        <taxon>rosids</taxon>
        <taxon>Vitales</taxon>
        <taxon>Vitaceae</taxon>
        <taxon>Viteae</taxon>
        <taxon>Vitis</taxon>
    </lineage>
</organism>